<gene>
    <name evidence="2" type="ORF">J1N35_022281</name>
</gene>
<name>A0A9D3VFU2_9ROSI</name>
<sequence length="108" mass="12330">MGDVKERIGDVDDRLIDGLQKMKEQLREYVWDTIGSSENKLAEKNDALKAMVTALKEEISELKEELKIFKVGFEAEATSDGCAKRLKGQGPQVRWTTFFGRWSSTFVR</sequence>
<organism evidence="2 3">
    <name type="scientific">Gossypium stocksii</name>
    <dbReference type="NCBI Taxonomy" id="47602"/>
    <lineage>
        <taxon>Eukaryota</taxon>
        <taxon>Viridiplantae</taxon>
        <taxon>Streptophyta</taxon>
        <taxon>Embryophyta</taxon>
        <taxon>Tracheophyta</taxon>
        <taxon>Spermatophyta</taxon>
        <taxon>Magnoliopsida</taxon>
        <taxon>eudicotyledons</taxon>
        <taxon>Gunneridae</taxon>
        <taxon>Pentapetalae</taxon>
        <taxon>rosids</taxon>
        <taxon>malvids</taxon>
        <taxon>Malvales</taxon>
        <taxon>Malvaceae</taxon>
        <taxon>Malvoideae</taxon>
        <taxon>Gossypium</taxon>
    </lineage>
</organism>
<evidence type="ECO:0000313" key="2">
    <source>
        <dbReference type="EMBL" id="KAH1082520.1"/>
    </source>
</evidence>
<feature type="coiled-coil region" evidence="1">
    <location>
        <begin position="38"/>
        <end position="72"/>
    </location>
</feature>
<evidence type="ECO:0000256" key="1">
    <source>
        <dbReference type="SAM" id="Coils"/>
    </source>
</evidence>
<comment type="caution">
    <text evidence="2">The sequence shown here is derived from an EMBL/GenBank/DDBJ whole genome shotgun (WGS) entry which is preliminary data.</text>
</comment>
<protein>
    <submittedName>
        <fullName evidence="2">Uncharacterized protein</fullName>
    </submittedName>
</protein>
<keyword evidence="3" id="KW-1185">Reference proteome</keyword>
<dbReference type="Proteomes" id="UP000828251">
    <property type="component" value="Unassembled WGS sequence"/>
</dbReference>
<keyword evidence="1" id="KW-0175">Coiled coil</keyword>
<reference evidence="2 3" key="1">
    <citation type="journal article" date="2021" name="Plant Biotechnol. J.">
        <title>Multi-omics assisted identification of the key and species-specific regulatory components of drought-tolerant mechanisms in Gossypium stocksii.</title>
        <authorList>
            <person name="Yu D."/>
            <person name="Ke L."/>
            <person name="Zhang D."/>
            <person name="Wu Y."/>
            <person name="Sun Y."/>
            <person name="Mei J."/>
            <person name="Sun J."/>
            <person name="Sun Y."/>
        </authorList>
    </citation>
    <scope>NUCLEOTIDE SEQUENCE [LARGE SCALE GENOMIC DNA]</scope>
    <source>
        <strain evidence="3">cv. E1</strain>
        <tissue evidence="2">Leaf</tissue>
    </source>
</reference>
<proteinExistence type="predicted"/>
<dbReference type="AlphaFoldDB" id="A0A9D3VFU2"/>
<dbReference type="EMBL" id="JAIQCV010000007">
    <property type="protein sequence ID" value="KAH1082520.1"/>
    <property type="molecule type" value="Genomic_DNA"/>
</dbReference>
<accession>A0A9D3VFU2</accession>
<evidence type="ECO:0000313" key="3">
    <source>
        <dbReference type="Proteomes" id="UP000828251"/>
    </source>
</evidence>